<gene>
    <name evidence="1" type="ORF">LCGC14_0527490</name>
</gene>
<accession>A0A0F9V4U5</accession>
<protein>
    <submittedName>
        <fullName evidence="1">Uncharacterized protein</fullName>
    </submittedName>
</protein>
<dbReference type="AlphaFoldDB" id="A0A0F9V4U5"/>
<name>A0A0F9V4U5_9ZZZZ</name>
<organism evidence="1">
    <name type="scientific">marine sediment metagenome</name>
    <dbReference type="NCBI Taxonomy" id="412755"/>
    <lineage>
        <taxon>unclassified sequences</taxon>
        <taxon>metagenomes</taxon>
        <taxon>ecological metagenomes</taxon>
    </lineage>
</organism>
<evidence type="ECO:0000313" key="1">
    <source>
        <dbReference type="EMBL" id="KKN60878.1"/>
    </source>
</evidence>
<comment type="caution">
    <text evidence="1">The sequence shown here is derived from an EMBL/GenBank/DDBJ whole genome shotgun (WGS) entry which is preliminary data.</text>
</comment>
<sequence length="49" mass="5365">MVYLGGCGVPCGGSQDDELSEVFREGAVGMILFLIISFWGEKIVERLGW</sequence>
<dbReference type="EMBL" id="LAZR01000679">
    <property type="protein sequence ID" value="KKN60878.1"/>
    <property type="molecule type" value="Genomic_DNA"/>
</dbReference>
<proteinExistence type="predicted"/>
<reference evidence="1" key="1">
    <citation type="journal article" date="2015" name="Nature">
        <title>Complex archaea that bridge the gap between prokaryotes and eukaryotes.</title>
        <authorList>
            <person name="Spang A."/>
            <person name="Saw J.H."/>
            <person name="Jorgensen S.L."/>
            <person name="Zaremba-Niedzwiedzka K."/>
            <person name="Martijn J."/>
            <person name="Lind A.E."/>
            <person name="van Eijk R."/>
            <person name="Schleper C."/>
            <person name="Guy L."/>
            <person name="Ettema T.J."/>
        </authorList>
    </citation>
    <scope>NUCLEOTIDE SEQUENCE</scope>
</reference>